<dbReference type="InterPro" id="IPR013766">
    <property type="entry name" value="Thioredoxin_domain"/>
</dbReference>
<dbReference type="CDD" id="cd02956">
    <property type="entry name" value="ybbN"/>
    <property type="match status" value="1"/>
</dbReference>
<dbReference type="Pfam" id="PF14561">
    <property type="entry name" value="TPR_20"/>
    <property type="match status" value="1"/>
</dbReference>
<organism evidence="2 3">
    <name type="scientific">Litorilituus lipolyticus</name>
    <dbReference type="NCBI Taxonomy" id="2491017"/>
    <lineage>
        <taxon>Bacteria</taxon>
        <taxon>Pseudomonadati</taxon>
        <taxon>Pseudomonadota</taxon>
        <taxon>Gammaproteobacteria</taxon>
        <taxon>Alteromonadales</taxon>
        <taxon>Colwelliaceae</taxon>
        <taxon>Litorilituus</taxon>
    </lineage>
</organism>
<protein>
    <submittedName>
        <fullName evidence="2">Tetratricopeptide repeat protein</fullName>
    </submittedName>
</protein>
<dbReference type="SUPFAM" id="SSF52833">
    <property type="entry name" value="Thioredoxin-like"/>
    <property type="match status" value="1"/>
</dbReference>
<evidence type="ECO:0000259" key="1">
    <source>
        <dbReference type="PROSITE" id="PS51352"/>
    </source>
</evidence>
<dbReference type="OrthoDB" id="9790390at2"/>
<dbReference type="PANTHER" id="PTHR45663:SF11">
    <property type="entry name" value="GEO12009P1"/>
    <property type="match status" value="1"/>
</dbReference>
<dbReference type="Gene3D" id="3.40.30.10">
    <property type="entry name" value="Glutaredoxin"/>
    <property type="match status" value="1"/>
</dbReference>
<reference evidence="2 3" key="1">
    <citation type="submission" date="2019-01" db="EMBL/GenBank/DDBJ databases">
        <title>Litorilituus lipolytica sp. nov., isolated from intertidal sand of the Yellow Sea in China.</title>
        <authorList>
            <person name="Liu A."/>
        </authorList>
    </citation>
    <scope>NUCLEOTIDE SEQUENCE [LARGE SCALE GENOMIC DNA]</scope>
    <source>
        <strain evidence="2 3">RZ04</strain>
    </source>
</reference>
<dbReference type="GO" id="GO:0015035">
    <property type="term" value="F:protein-disulfide reductase activity"/>
    <property type="evidence" value="ECO:0007669"/>
    <property type="project" value="TreeGrafter"/>
</dbReference>
<sequence>MIEITLDNFQQIIVEQSKEKLILVSFWAEQIPESIELKDKLTTKTAAFDEHVILATVDCQTQGQIAQQFGIQGLPTAVLIKDSQPVDGLSGPQTDENIEEFLGKHLPKPQDILLKQAVEALADNNLSEANTAICKAYTLDTEQNGNRADIKLVLTDVYIQLGKIADAQALLDTIKMVDQDAYYKSLIAKLELASQAANSPEIQALEQELQDNSQDANLIHQLSAQYSQVNRNEEALALLFRHVQQASNDESQAKAKSKELLLDILKSLPDGDPLANKYRRKLYTLMY</sequence>
<dbReference type="GO" id="GO:0005737">
    <property type="term" value="C:cytoplasm"/>
    <property type="evidence" value="ECO:0007669"/>
    <property type="project" value="TreeGrafter"/>
</dbReference>
<dbReference type="EMBL" id="SAWY01000007">
    <property type="protein sequence ID" value="TPH17846.1"/>
    <property type="molecule type" value="Genomic_DNA"/>
</dbReference>
<evidence type="ECO:0000313" key="2">
    <source>
        <dbReference type="EMBL" id="TPH17846.1"/>
    </source>
</evidence>
<dbReference type="PANTHER" id="PTHR45663">
    <property type="entry name" value="GEO12009P1"/>
    <property type="match status" value="1"/>
</dbReference>
<dbReference type="Proteomes" id="UP000315303">
    <property type="component" value="Unassembled WGS sequence"/>
</dbReference>
<evidence type="ECO:0000313" key="3">
    <source>
        <dbReference type="Proteomes" id="UP000315303"/>
    </source>
</evidence>
<dbReference type="Pfam" id="PF14559">
    <property type="entry name" value="TPR_19"/>
    <property type="match status" value="1"/>
</dbReference>
<comment type="caution">
    <text evidence="2">The sequence shown here is derived from an EMBL/GenBank/DDBJ whole genome shotgun (WGS) entry which is preliminary data.</text>
</comment>
<dbReference type="GO" id="GO:0006950">
    <property type="term" value="P:response to stress"/>
    <property type="evidence" value="ECO:0007669"/>
    <property type="project" value="UniProtKB-ARBA"/>
</dbReference>
<dbReference type="Pfam" id="PF00085">
    <property type="entry name" value="Thioredoxin"/>
    <property type="match status" value="1"/>
</dbReference>
<dbReference type="InterPro" id="IPR036249">
    <property type="entry name" value="Thioredoxin-like_sf"/>
</dbReference>
<name>A0A502L2B6_9GAMM</name>
<accession>A0A502L2B6</accession>
<dbReference type="InterPro" id="IPR011990">
    <property type="entry name" value="TPR-like_helical_dom_sf"/>
</dbReference>
<dbReference type="PROSITE" id="PS51352">
    <property type="entry name" value="THIOREDOXIN_2"/>
    <property type="match status" value="1"/>
</dbReference>
<proteinExistence type="predicted"/>
<keyword evidence="3" id="KW-1185">Reference proteome</keyword>
<dbReference type="Gene3D" id="1.25.40.10">
    <property type="entry name" value="Tetratricopeptide repeat domain"/>
    <property type="match status" value="2"/>
</dbReference>
<dbReference type="AlphaFoldDB" id="A0A502L2B6"/>
<gene>
    <name evidence="2" type="ORF">EPA86_03940</name>
</gene>
<feature type="domain" description="Thioredoxin" evidence="1">
    <location>
        <begin position="1"/>
        <end position="107"/>
    </location>
</feature>